<dbReference type="AlphaFoldDB" id="A0A656PLE5"/>
<sequence length="106" mass="11889">MTKTAEDRLRELTISQLDPINIILNTEKTICTSEHITENLKYVSGKSLAGLNTLTKGNPPILKKLGKLSARSGYIWSYNKDFMPVEQAKNIVREVLTQLEEAGIIE</sequence>
<gene>
    <name evidence="1" type="ORF">DIU24_00455</name>
</gene>
<reference evidence="1 2" key="1">
    <citation type="journal article" date="2018" name="Nat. Biotechnol.">
        <title>A standardized bacterial taxonomy based on genome phylogeny substantially revises the tree of life.</title>
        <authorList>
            <person name="Parks D.H."/>
            <person name="Chuvochina M."/>
            <person name="Waite D.W."/>
            <person name="Rinke C."/>
            <person name="Skarshewski A."/>
            <person name="Chaumeil P.A."/>
            <person name="Hugenholtz P."/>
        </authorList>
    </citation>
    <scope>NUCLEOTIDE SEQUENCE [LARGE SCALE GENOMIC DNA]</scope>
    <source>
        <strain evidence="1">UBA12021</strain>
    </source>
</reference>
<accession>A0A656PLE5</accession>
<evidence type="ECO:0000313" key="1">
    <source>
        <dbReference type="EMBL" id="HCQ40163.1"/>
    </source>
</evidence>
<evidence type="ECO:0000313" key="2">
    <source>
        <dbReference type="Proteomes" id="UP000262056"/>
    </source>
</evidence>
<protein>
    <submittedName>
        <fullName evidence="1">Uncharacterized protein</fullName>
    </submittedName>
</protein>
<name>A0A656PLE5_UNCKA</name>
<proteinExistence type="predicted"/>
<dbReference type="EMBL" id="DQFB01000001">
    <property type="protein sequence ID" value="HCQ40163.1"/>
    <property type="molecule type" value="Genomic_DNA"/>
</dbReference>
<dbReference type="Proteomes" id="UP000262056">
    <property type="component" value="Unassembled WGS sequence"/>
</dbReference>
<comment type="caution">
    <text evidence="1">The sequence shown here is derived from an EMBL/GenBank/DDBJ whole genome shotgun (WGS) entry which is preliminary data.</text>
</comment>
<organism evidence="1 2">
    <name type="scientific">candidate division WWE3 bacterium</name>
    <dbReference type="NCBI Taxonomy" id="2053526"/>
    <lineage>
        <taxon>Bacteria</taxon>
        <taxon>Katanobacteria</taxon>
    </lineage>
</organism>